<dbReference type="RefSeq" id="WP_058356902.1">
    <property type="nucleotide sequence ID" value="NZ_CABKVG010000010.1"/>
</dbReference>
<evidence type="ECO:0000259" key="1">
    <source>
        <dbReference type="Pfam" id="PF11860"/>
    </source>
</evidence>
<dbReference type="Proteomes" id="UP000832011">
    <property type="component" value="Chromosome"/>
</dbReference>
<gene>
    <name evidence="2" type="ORF">LVJ82_17415</name>
</gene>
<reference evidence="2 3" key="1">
    <citation type="journal article" date="2022" name="Res Sq">
        <title>Evolution of multicellular longitudinally dividing oral cavity symbionts (Neisseriaceae).</title>
        <authorList>
            <person name="Nyongesa S."/>
            <person name="Weber P."/>
            <person name="Bernet E."/>
            <person name="Pullido F."/>
            <person name="Nieckarz M."/>
            <person name="Delaby M."/>
            <person name="Nieves C."/>
            <person name="Viehboeck T."/>
            <person name="Krause N."/>
            <person name="Rivera-Millot A."/>
            <person name="Nakamura A."/>
            <person name="Vischer N."/>
            <person name="VanNieuwenhze M."/>
            <person name="Brun Y."/>
            <person name="Cava F."/>
            <person name="Bulgheresi S."/>
            <person name="Veyrier F."/>
        </authorList>
    </citation>
    <scope>NUCLEOTIDE SEQUENCE [LARGE SCALE GENOMIC DNA]</scope>
    <source>
        <strain evidence="2 3">SN4</strain>
    </source>
</reference>
<protein>
    <submittedName>
        <fullName evidence="2">N-acetylmuramidase family protein</fullName>
    </submittedName>
</protein>
<dbReference type="Pfam" id="PF11860">
    <property type="entry name" value="Muramidase"/>
    <property type="match status" value="1"/>
</dbReference>
<dbReference type="EMBL" id="CP091511">
    <property type="protein sequence ID" value="UOO89200.1"/>
    <property type="molecule type" value="Genomic_DNA"/>
</dbReference>
<dbReference type="InterPro" id="IPR024408">
    <property type="entry name" value="Muramidase"/>
</dbReference>
<feature type="domain" description="N-acetylmuramidase" evidence="1">
    <location>
        <begin position="82"/>
        <end position="252"/>
    </location>
</feature>
<accession>A0ABY4E0C7</accession>
<name>A0ABY4E0C7_9NEIS</name>
<evidence type="ECO:0000313" key="3">
    <source>
        <dbReference type="Proteomes" id="UP000832011"/>
    </source>
</evidence>
<sequence>MTTIVLTAEELANVKNGDTDIAWIQKWLNIHGALPVLKIDGVGGTLTRNAFINVFVNKNARAISYEELNTIARELGDANTYRIKAVSVVESGQYGGWFASGLPAILYERHKYWQFVKKTANKVKSWFSNPVAGDYTMDANQNGINDSWEKLSLAVCKEPLAALKSVSIGKFQVMGMWYQECGYSHPIDMLWAARNSELAHYQMLRDYILKVANLQAAFLQLNSNPENCRAFARGYNGTGYAVKGYHIKLAKELR</sequence>
<evidence type="ECO:0000313" key="2">
    <source>
        <dbReference type="EMBL" id="UOO89200.1"/>
    </source>
</evidence>
<keyword evidence="3" id="KW-1185">Reference proteome</keyword>
<proteinExistence type="predicted"/>
<organism evidence="2 3">
    <name type="scientific">Vitreoscilla massiliensis</name>
    <dbReference type="NCBI Taxonomy" id="1689272"/>
    <lineage>
        <taxon>Bacteria</taxon>
        <taxon>Pseudomonadati</taxon>
        <taxon>Pseudomonadota</taxon>
        <taxon>Betaproteobacteria</taxon>
        <taxon>Neisseriales</taxon>
        <taxon>Neisseriaceae</taxon>
        <taxon>Vitreoscilla</taxon>
    </lineage>
</organism>